<dbReference type="Pfam" id="PF00415">
    <property type="entry name" value="RCC1"/>
    <property type="match status" value="1"/>
</dbReference>
<keyword evidence="1" id="KW-0677">Repeat</keyword>
<dbReference type="EMBL" id="JATAAI010000004">
    <property type="protein sequence ID" value="KAK1746526.1"/>
    <property type="molecule type" value="Genomic_DNA"/>
</dbReference>
<name>A0AAD8YHA2_9STRA</name>
<feature type="region of interest" description="Disordered" evidence="3">
    <location>
        <begin position="54"/>
        <end position="74"/>
    </location>
</feature>
<feature type="repeat" description="RCC1" evidence="2">
    <location>
        <begin position="494"/>
        <end position="536"/>
    </location>
</feature>
<keyword evidence="5" id="KW-1185">Reference proteome</keyword>
<feature type="repeat" description="RCC1" evidence="2">
    <location>
        <begin position="325"/>
        <end position="382"/>
    </location>
</feature>
<accession>A0AAD8YHA2</accession>
<dbReference type="PROSITE" id="PS50012">
    <property type="entry name" value="RCC1_3"/>
    <property type="match status" value="5"/>
</dbReference>
<dbReference type="Pfam" id="PF13540">
    <property type="entry name" value="RCC1_2"/>
    <property type="match status" value="1"/>
</dbReference>
<feature type="compositionally biased region" description="Basic residues" evidence="3">
    <location>
        <begin position="697"/>
        <end position="712"/>
    </location>
</feature>
<reference evidence="4" key="1">
    <citation type="submission" date="2023-06" db="EMBL/GenBank/DDBJ databases">
        <title>Survivors Of The Sea: Transcriptome response of Skeletonema marinoi to long-term dormancy.</title>
        <authorList>
            <person name="Pinder M.I.M."/>
            <person name="Kourtchenko O."/>
            <person name="Robertson E.K."/>
            <person name="Larsson T."/>
            <person name="Maumus F."/>
            <person name="Osuna-Cruz C.M."/>
            <person name="Vancaester E."/>
            <person name="Stenow R."/>
            <person name="Vandepoele K."/>
            <person name="Ploug H."/>
            <person name="Bruchert V."/>
            <person name="Godhe A."/>
            <person name="Topel M."/>
        </authorList>
    </citation>
    <scope>NUCLEOTIDE SEQUENCE</scope>
    <source>
        <strain evidence="4">R05AC</strain>
    </source>
</reference>
<feature type="repeat" description="RCC1" evidence="2">
    <location>
        <begin position="254"/>
        <end position="324"/>
    </location>
</feature>
<dbReference type="InterPro" id="IPR000408">
    <property type="entry name" value="Reg_chr_condens"/>
</dbReference>
<dbReference type="PRINTS" id="PR00633">
    <property type="entry name" value="RCCNDNSATION"/>
</dbReference>
<evidence type="ECO:0000256" key="2">
    <source>
        <dbReference type="PROSITE-ProRule" id="PRU00235"/>
    </source>
</evidence>
<organism evidence="4 5">
    <name type="scientific">Skeletonema marinoi</name>
    <dbReference type="NCBI Taxonomy" id="267567"/>
    <lineage>
        <taxon>Eukaryota</taxon>
        <taxon>Sar</taxon>
        <taxon>Stramenopiles</taxon>
        <taxon>Ochrophyta</taxon>
        <taxon>Bacillariophyta</taxon>
        <taxon>Coscinodiscophyceae</taxon>
        <taxon>Thalassiosirophycidae</taxon>
        <taxon>Thalassiosirales</taxon>
        <taxon>Skeletonemataceae</taxon>
        <taxon>Skeletonema</taxon>
        <taxon>Skeletonema marinoi-dohrnii complex</taxon>
    </lineage>
</organism>
<feature type="compositionally biased region" description="Basic and acidic residues" evidence="3">
    <location>
        <begin position="658"/>
        <end position="672"/>
    </location>
</feature>
<feature type="compositionally biased region" description="Basic and acidic residues" evidence="3">
    <location>
        <begin position="687"/>
        <end position="696"/>
    </location>
</feature>
<evidence type="ECO:0000256" key="3">
    <source>
        <dbReference type="SAM" id="MobiDB-lite"/>
    </source>
</evidence>
<comment type="caution">
    <text evidence="4">The sequence shown here is derived from an EMBL/GenBank/DDBJ whole genome shotgun (WGS) entry which is preliminary data.</text>
</comment>
<feature type="repeat" description="RCC1" evidence="2">
    <location>
        <begin position="172"/>
        <end position="228"/>
    </location>
</feature>
<proteinExistence type="predicted"/>
<evidence type="ECO:0000256" key="1">
    <source>
        <dbReference type="ARBA" id="ARBA00022737"/>
    </source>
</evidence>
<feature type="repeat" description="RCC1" evidence="2">
    <location>
        <begin position="383"/>
        <end position="444"/>
    </location>
</feature>
<evidence type="ECO:0000313" key="5">
    <source>
        <dbReference type="Proteomes" id="UP001224775"/>
    </source>
</evidence>
<dbReference type="AlphaFoldDB" id="A0AAD8YHA2"/>
<sequence length="712" mass="75430">MTKKYCVLGFGNNFFYPFGSDSLEVPPNLLDGERNNNGKDPDASLRVDLLPINPDGRISGKKTTGNNGAGDADTTASASEWLQSQLVSNNSSSKFSSNSAPLLSCGATHTSFVFPKQSTSAEISLMGTIFGRTHQKLTVQPTRLPLRIVRIASGRRHVLALSEGINDGGGGGVVMSWGAGHFGQLGHGPDLTSCSEPRIIERLLPHVVGGAVIEIAAGGLHSAAIVASSSSAKKQKATKAGNGDTNTSVTVRETRTFSWGSNRKGQCGVEGGKCATVPEPLPIISVKRKSGIGGAVGKSDSVDKYVHFEKISLGRLHTVALTAYGEVFTWGSTAMGRCGHSSLESGRDRRFVQEPRHISALRNVVIDAVAAGDAHTLALSKGGRLFAWGAGSDGQCGQGHAGSLFSPRAIQELNFIVKEKIENDETTMPHVVSAVALEVAMEEEALTKALSTKKVTKVDDKQTQSSSQQATIKYDKIKAIRAAGCYSAAVTKDGDVYTWGYGGGVALGHPIPSNEEDLPLLPIIEGNQYSSSITNKVYPEGGSESSQIRDCKCFDTELNVLLPRKVECTRKLGCHVEDVALGPGHMMILCSIGSNAEGEENDPTQVSSTDSDELIASMKPNSSGGDLQASTSAHGLSSLEDASRATTPGVDSVATSHESFESENNSKNERRGWVSKMKSSRSNRSGSIEKEPSVGKEKKKSPISKMLNRVRK</sequence>
<dbReference type="InterPro" id="IPR051210">
    <property type="entry name" value="Ub_ligase/GEF_domain"/>
</dbReference>
<evidence type="ECO:0000313" key="4">
    <source>
        <dbReference type="EMBL" id="KAK1746526.1"/>
    </source>
</evidence>
<dbReference type="Proteomes" id="UP001224775">
    <property type="component" value="Unassembled WGS sequence"/>
</dbReference>
<dbReference type="SUPFAM" id="SSF50985">
    <property type="entry name" value="RCC1/BLIP-II"/>
    <property type="match status" value="2"/>
</dbReference>
<feature type="compositionally biased region" description="Polar residues" evidence="3">
    <location>
        <begin position="619"/>
        <end position="635"/>
    </location>
</feature>
<gene>
    <name evidence="4" type="ORF">QTG54_003133</name>
</gene>
<dbReference type="PANTHER" id="PTHR22870:SF408">
    <property type="entry name" value="OS09G0560450 PROTEIN"/>
    <property type="match status" value="1"/>
</dbReference>
<dbReference type="PANTHER" id="PTHR22870">
    <property type="entry name" value="REGULATOR OF CHROMOSOME CONDENSATION"/>
    <property type="match status" value="1"/>
</dbReference>
<dbReference type="Gene3D" id="2.130.10.30">
    <property type="entry name" value="Regulator of chromosome condensation 1/beta-lactamase-inhibitor protein II"/>
    <property type="match status" value="2"/>
</dbReference>
<feature type="region of interest" description="Disordered" evidence="3">
    <location>
        <begin position="595"/>
        <end position="712"/>
    </location>
</feature>
<dbReference type="InterPro" id="IPR009091">
    <property type="entry name" value="RCC1/BLIP-II"/>
</dbReference>
<protein>
    <submittedName>
        <fullName evidence="4">RCC1 domain-containing protein-like protein</fullName>
    </submittedName>
</protein>